<evidence type="ECO:0000256" key="1">
    <source>
        <dbReference type="SAM" id="Phobius"/>
    </source>
</evidence>
<name>A0A2P2JW43_RHIMU</name>
<keyword evidence="1" id="KW-0812">Transmembrane</keyword>
<accession>A0A2P2JW43</accession>
<proteinExistence type="predicted"/>
<dbReference type="EMBL" id="GGEC01017198">
    <property type="protein sequence ID" value="MBW97681.1"/>
    <property type="molecule type" value="Transcribed_RNA"/>
</dbReference>
<evidence type="ECO:0000313" key="2">
    <source>
        <dbReference type="EMBL" id="MBW97681.1"/>
    </source>
</evidence>
<dbReference type="AlphaFoldDB" id="A0A2P2JW43"/>
<sequence>MPSSDLALNFPKFCSLFFTKHGLPKTLRYLAVVFFPLHSSYGVLSVLGFSRTLFSRCTAVNVASVQNLV</sequence>
<keyword evidence="1" id="KW-1133">Transmembrane helix</keyword>
<protein>
    <submittedName>
        <fullName evidence="2">Retrovirus-related Pol polyprotein from transposon TNT 1-94</fullName>
    </submittedName>
</protein>
<feature type="transmembrane region" description="Helical" evidence="1">
    <location>
        <begin position="27"/>
        <end position="49"/>
    </location>
</feature>
<keyword evidence="1" id="KW-0472">Membrane</keyword>
<organism evidence="2">
    <name type="scientific">Rhizophora mucronata</name>
    <name type="common">Asiatic mangrove</name>
    <dbReference type="NCBI Taxonomy" id="61149"/>
    <lineage>
        <taxon>Eukaryota</taxon>
        <taxon>Viridiplantae</taxon>
        <taxon>Streptophyta</taxon>
        <taxon>Embryophyta</taxon>
        <taxon>Tracheophyta</taxon>
        <taxon>Spermatophyta</taxon>
        <taxon>Magnoliopsida</taxon>
        <taxon>eudicotyledons</taxon>
        <taxon>Gunneridae</taxon>
        <taxon>Pentapetalae</taxon>
        <taxon>rosids</taxon>
        <taxon>fabids</taxon>
        <taxon>Malpighiales</taxon>
        <taxon>Rhizophoraceae</taxon>
        <taxon>Rhizophora</taxon>
    </lineage>
</organism>
<reference evidence="2" key="1">
    <citation type="submission" date="2018-02" db="EMBL/GenBank/DDBJ databases">
        <title>Rhizophora mucronata_Transcriptome.</title>
        <authorList>
            <person name="Meera S.P."/>
            <person name="Sreeshan A."/>
            <person name="Augustine A."/>
        </authorList>
    </citation>
    <scope>NUCLEOTIDE SEQUENCE</scope>
    <source>
        <tissue evidence="2">Leaf</tissue>
    </source>
</reference>